<dbReference type="InterPro" id="IPR011991">
    <property type="entry name" value="ArsR-like_HTH"/>
</dbReference>
<dbReference type="KEGG" id="pacr:FXN63_01325"/>
<proteinExistence type="predicted"/>
<evidence type="ECO:0000259" key="1">
    <source>
        <dbReference type="PROSITE" id="PS50987"/>
    </source>
</evidence>
<dbReference type="GO" id="GO:0032791">
    <property type="term" value="F:lead ion binding"/>
    <property type="evidence" value="ECO:0007669"/>
    <property type="project" value="TreeGrafter"/>
</dbReference>
<dbReference type="Pfam" id="PF01022">
    <property type="entry name" value="HTH_5"/>
    <property type="match status" value="1"/>
</dbReference>
<dbReference type="AlphaFoldDB" id="A0A5C0ASK9"/>
<dbReference type="RefSeq" id="WP_148812108.1">
    <property type="nucleotide sequence ID" value="NZ_CP043046.1"/>
</dbReference>
<dbReference type="InterPro" id="IPR001845">
    <property type="entry name" value="HTH_ArsR_DNA-bd_dom"/>
</dbReference>
<protein>
    <submittedName>
        <fullName evidence="2">Helix-turn-helix transcriptional regulator</fullName>
    </submittedName>
</protein>
<dbReference type="GO" id="GO:0010288">
    <property type="term" value="P:response to lead ion"/>
    <property type="evidence" value="ECO:0007669"/>
    <property type="project" value="TreeGrafter"/>
</dbReference>
<dbReference type="GO" id="GO:0003700">
    <property type="term" value="F:DNA-binding transcription factor activity"/>
    <property type="evidence" value="ECO:0007669"/>
    <property type="project" value="InterPro"/>
</dbReference>
<accession>A0A5C0ASK9</accession>
<evidence type="ECO:0000313" key="3">
    <source>
        <dbReference type="Proteomes" id="UP000325161"/>
    </source>
</evidence>
<name>A0A5C0ASK9_9BURK</name>
<dbReference type="EMBL" id="CP043046">
    <property type="protein sequence ID" value="QEI04626.1"/>
    <property type="molecule type" value="Genomic_DNA"/>
</dbReference>
<dbReference type="SMART" id="SM00418">
    <property type="entry name" value="HTH_ARSR"/>
    <property type="match status" value="1"/>
</dbReference>
<gene>
    <name evidence="2" type="ORF">FXN63_01325</name>
</gene>
<dbReference type="PANTHER" id="PTHR39168">
    <property type="entry name" value="TRANSCRIPTIONAL REGULATOR-RELATED"/>
    <property type="match status" value="1"/>
</dbReference>
<dbReference type="PROSITE" id="PS50987">
    <property type="entry name" value="HTH_ARSR_2"/>
    <property type="match status" value="1"/>
</dbReference>
<reference evidence="2 3" key="1">
    <citation type="submission" date="2019-08" db="EMBL/GenBank/DDBJ databases">
        <title>Amphibian skin-associated Pigmentiphaga: genome sequence and occurrence across geography and hosts.</title>
        <authorList>
            <person name="Bletz M.C."/>
            <person name="Bunk B."/>
            <person name="Sproeer C."/>
            <person name="Biwer P."/>
            <person name="Reiter S."/>
            <person name="Rabemananjara F.C.E."/>
            <person name="Schulz S."/>
            <person name="Overmann J."/>
            <person name="Vences M."/>
        </authorList>
    </citation>
    <scope>NUCLEOTIDE SEQUENCE [LARGE SCALE GENOMIC DNA]</scope>
    <source>
        <strain evidence="2 3">Mada1488</strain>
    </source>
</reference>
<dbReference type="InterPro" id="IPR052543">
    <property type="entry name" value="HTH_Metal-responsive_Reg"/>
</dbReference>
<dbReference type="InterPro" id="IPR036388">
    <property type="entry name" value="WH-like_DNA-bd_sf"/>
</dbReference>
<dbReference type="Gene3D" id="1.10.10.10">
    <property type="entry name" value="Winged helix-like DNA-binding domain superfamily/Winged helix DNA-binding domain"/>
    <property type="match status" value="1"/>
</dbReference>
<dbReference type="PANTHER" id="PTHR39168:SF1">
    <property type="entry name" value="TRANSCRIPTIONAL REGULATORY PROTEIN"/>
    <property type="match status" value="1"/>
</dbReference>
<sequence length="246" mass="26937">MTAELSDTRISHIAAAIAEPARTRMLCSLMDGHARTSTELAVVGEVSPSTASAHLSKLRELRLLRMYAQGKHRYYALADEHVAAALEALMVLAGMRMPVFAPTTPGRLQLARTCYDHMAGTLGVAIHDHFMRAGWLQADAPAGIHGDPDRTDYVVSAEGEASLTALGVDVNATRKLRRRFACACLDWSMRRPHLGGALGAAVLAAIEARQWISRDLDTRALQVTRLGEREFMTRWGIAVPDQVQRK</sequence>
<dbReference type="GO" id="GO:0097063">
    <property type="term" value="F:cadmium ion sensor activity"/>
    <property type="evidence" value="ECO:0007669"/>
    <property type="project" value="TreeGrafter"/>
</dbReference>
<evidence type="ECO:0000313" key="2">
    <source>
        <dbReference type="EMBL" id="QEI04626.1"/>
    </source>
</evidence>
<feature type="domain" description="HTH arsR-type" evidence="1">
    <location>
        <begin position="2"/>
        <end position="97"/>
    </location>
</feature>
<dbReference type="GO" id="GO:0046686">
    <property type="term" value="P:response to cadmium ion"/>
    <property type="evidence" value="ECO:0007669"/>
    <property type="project" value="TreeGrafter"/>
</dbReference>
<dbReference type="GO" id="GO:0003677">
    <property type="term" value="F:DNA binding"/>
    <property type="evidence" value="ECO:0007669"/>
    <property type="project" value="TreeGrafter"/>
</dbReference>
<dbReference type="InterPro" id="IPR036390">
    <property type="entry name" value="WH_DNA-bd_sf"/>
</dbReference>
<keyword evidence="3" id="KW-1185">Reference proteome</keyword>
<dbReference type="CDD" id="cd00090">
    <property type="entry name" value="HTH_ARSR"/>
    <property type="match status" value="1"/>
</dbReference>
<dbReference type="SUPFAM" id="SSF46785">
    <property type="entry name" value="Winged helix' DNA-binding domain"/>
    <property type="match status" value="1"/>
</dbReference>
<dbReference type="Proteomes" id="UP000325161">
    <property type="component" value="Chromosome"/>
</dbReference>
<dbReference type="NCBIfam" id="NF033788">
    <property type="entry name" value="HTH_metalloreg"/>
    <property type="match status" value="1"/>
</dbReference>
<dbReference type="OrthoDB" id="9797716at2"/>
<organism evidence="2 3">
    <name type="scientific">Pigmentiphaga aceris</name>
    <dbReference type="NCBI Taxonomy" id="1940612"/>
    <lineage>
        <taxon>Bacteria</taxon>
        <taxon>Pseudomonadati</taxon>
        <taxon>Pseudomonadota</taxon>
        <taxon>Betaproteobacteria</taxon>
        <taxon>Burkholderiales</taxon>
        <taxon>Alcaligenaceae</taxon>
        <taxon>Pigmentiphaga</taxon>
    </lineage>
</organism>